<dbReference type="AlphaFoldDB" id="A0A1Q1PP69"/>
<evidence type="ECO:0000313" key="12">
    <source>
        <dbReference type="EMBL" id="AQM73619.1"/>
    </source>
</evidence>
<dbReference type="SUPFAM" id="SSF53850">
    <property type="entry name" value="Periplasmic binding protein-like II"/>
    <property type="match status" value="1"/>
</dbReference>
<sequence length="669" mass="76545">MHSTLLLSYLCFIHFVSVKSENPMLMTSGDSGQIEETAECVLKLSAKYFVEKKALSGSIVIININSYASTTQRLLLRTIHSGIKYSVMVKDSFYKHANASHFPEKAKNYMLILEDKSELVRNILQLNKLPTWNPLAKAIIFYKLLSDEDGETVAKIFINELREYKLLKSIVFIYSSEDAEVISYTWAPYSDTNCGGECDSVYILDICKNRIVRQKNPQREMFPLDMKKCPLVTQAIISEPYVMPPVRRLTNTPYPDAYDFQKGGEINLVKLISEFTNMSLIVRISDVPENWGVIYPNGTATGAYGILRNDSVDLVIGDIEVTRTIRKWFHPTVSYTQDEMTWCVPKSAKASTWNNLVIIFQWSTWVATLLSIVIMGIIFHYIYYRENNRKVTKLPTNSLLYTFSMILGWGASFKPKTATFRILIFAWLCFGMIMSISYESFLRTFLMHPRYEKQISSETDLIQSGIPLGGRAIYRSYFETNNASSFYLYRKYISTSFSEGIKRAALERNFAIVASRCQAEYQDQKLGKGEQLIYCFKEGSNLYKYGVVLLTRRWFPMLERFNNIIRSVSENGLIDKWNQELFIHTVSVDGTSKVVPLGIRHLMGAFIFIGIMYAASILVFVVELLLNISKKRRGNNPIAMPVYRVTVSKGGNKSKLEVSDYETGSDLFS</sequence>
<dbReference type="EMBL" id="KY325458">
    <property type="protein sequence ID" value="AQM73619.1"/>
    <property type="molecule type" value="mRNA"/>
</dbReference>
<comment type="subcellular location">
    <subcellularLocation>
        <location evidence="1">Cell membrane</location>
        <topology evidence="1">Multi-pass membrane protein</topology>
    </subcellularLocation>
</comment>
<evidence type="ECO:0000256" key="1">
    <source>
        <dbReference type="ARBA" id="ARBA00004651"/>
    </source>
</evidence>
<keyword evidence="4 9" id="KW-0812">Transmembrane</keyword>
<evidence type="ECO:0000259" key="11">
    <source>
        <dbReference type="Pfam" id="PF00060"/>
    </source>
</evidence>
<evidence type="ECO:0000256" key="6">
    <source>
        <dbReference type="ARBA" id="ARBA00023136"/>
    </source>
</evidence>
<evidence type="ECO:0000256" key="9">
    <source>
        <dbReference type="SAM" id="Phobius"/>
    </source>
</evidence>
<dbReference type="Gene3D" id="1.10.287.70">
    <property type="match status" value="1"/>
</dbReference>
<reference evidence="12" key="1">
    <citation type="journal article" date="2017" name="Sci. Rep.">
        <title>Antennal transcriptomes of three tortricid moths reveal putative conserved chemosensory receptors for social and habitat olfactory cues.</title>
        <authorList>
            <person name="Gonzalez F."/>
            <person name="Witzgall P."/>
            <person name="Walker W.B."/>
        </authorList>
    </citation>
    <scope>NUCLEOTIDE SEQUENCE</scope>
</reference>
<evidence type="ECO:0000256" key="8">
    <source>
        <dbReference type="ARBA" id="ARBA00023180"/>
    </source>
</evidence>
<keyword evidence="10" id="KW-0732">Signal</keyword>
<evidence type="ECO:0000256" key="3">
    <source>
        <dbReference type="ARBA" id="ARBA00022475"/>
    </source>
</evidence>
<dbReference type="PANTHER" id="PTHR42643:SF30">
    <property type="entry name" value="IONOTROPIC RECEPTOR 40A-RELATED"/>
    <property type="match status" value="1"/>
</dbReference>
<keyword evidence="3" id="KW-1003">Cell membrane</keyword>
<evidence type="ECO:0000256" key="7">
    <source>
        <dbReference type="ARBA" id="ARBA00023170"/>
    </source>
</evidence>
<accession>A0A1Q1PP69</accession>
<keyword evidence="8" id="KW-0325">Glycoprotein</keyword>
<organism evidence="12">
    <name type="scientific">Cydia nigricana</name>
    <dbReference type="NCBI Taxonomy" id="753170"/>
    <lineage>
        <taxon>Eukaryota</taxon>
        <taxon>Metazoa</taxon>
        <taxon>Ecdysozoa</taxon>
        <taxon>Arthropoda</taxon>
        <taxon>Hexapoda</taxon>
        <taxon>Insecta</taxon>
        <taxon>Pterygota</taxon>
        <taxon>Neoptera</taxon>
        <taxon>Endopterygota</taxon>
        <taxon>Lepidoptera</taxon>
        <taxon>Glossata</taxon>
        <taxon>Ditrysia</taxon>
        <taxon>Tortricoidea</taxon>
        <taxon>Tortricidae</taxon>
        <taxon>Olethreutinae</taxon>
        <taxon>Grapholitini</taxon>
        <taxon>Cydia</taxon>
    </lineage>
</organism>
<evidence type="ECO:0000256" key="2">
    <source>
        <dbReference type="ARBA" id="ARBA00008685"/>
    </source>
</evidence>
<keyword evidence="6 9" id="KW-0472">Membrane</keyword>
<proteinExistence type="evidence at transcript level"/>
<keyword evidence="7 12" id="KW-0675">Receptor</keyword>
<dbReference type="GO" id="GO:0015276">
    <property type="term" value="F:ligand-gated monoatomic ion channel activity"/>
    <property type="evidence" value="ECO:0007669"/>
    <property type="project" value="InterPro"/>
</dbReference>
<comment type="similarity">
    <text evidence="2">Belongs to the glutamate-gated ion channel (TC 1.A.10.1) family.</text>
</comment>
<dbReference type="PANTHER" id="PTHR42643">
    <property type="entry name" value="IONOTROPIC RECEPTOR 20A-RELATED"/>
    <property type="match status" value="1"/>
</dbReference>
<evidence type="ECO:0000256" key="4">
    <source>
        <dbReference type="ARBA" id="ARBA00022692"/>
    </source>
</evidence>
<feature type="domain" description="Ionotropic glutamate receptor C-terminal" evidence="11">
    <location>
        <begin position="362"/>
        <end position="579"/>
    </location>
</feature>
<dbReference type="InterPro" id="IPR001320">
    <property type="entry name" value="Iontro_rcpt_C"/>
</dbReference>
<dbReference type="Pfam" id="PF00060">
    <property type="entry name" value="Lig_chan"/>
    <property type="match status" value="1"/>
</dbReference>
<feature type="signal peptide" evidence="10">
    <location>
        <begin position="1"/>
        <end position="20"/>
    </location>
</feature>
<name>A0A1Q1PP69_9NEOP</name>
<feature type="transmembrane region" description="Helical" evidence="9">
    <location>
        <begin position="418"/>
        <end position="438"/>
    </location>
</feature>
<feature type="transmembrane region" description="Helical" evidence="9">
    <location>
        <begin position="602"/>
        <end position="626"/>
    </location>
</feature>
<dbReference type="GO" id="GO:0050906">
    <property type="term" value="P:detection of stimulus involved in sensory perception"/>
    <property type="evidence" value="ECO:0007669"/>
    <property type="project" value="UniProtKB-ARBA"/>
</dbReference>
<feature type="transmembrane region" description="Helical" evidence="9">
    <location>
        <begin position="362"/>
        <end position="382"/>
    </location>
</feature>
<evidence type="ECO:0000256" key="10">
    <source>
        <dbReference type="SAM" id="SignalP"/>
    </source>
</evidence>
<dbReference type="GO" id="GO:0005886">
    <property type="term" value="C:plasma membrane"/>
    <property type="evidence" value="ECO:0007669"/>
    <property type="project" value="UniProtKB-SubCell"/>
</dbReference>
<keyword evidence="5 9" id="KW-1133">Transmembrane helix</keyword>
<dbReference type="Gene3D" id="3.40.190.10">
    <property type="entry name" value="Periplasmic binding protein-like II"/>
    <property type="match status" value="1"/>
</dbReference>
<gene>
    <name evidence="12" type="primary">IR</name>
</gene>
<protein>
    <submittedName>
        <fullName evidence="12">Putative ionotropic receptor IR87a</fullName>
    </submittedName>
</protein>
<dbReference type="InterPro" id="IPR052192">
    <property type="entry name" value="Insect_Ionotropic_Sensory_Rcpt"/>
</dbReference>
<feature type="chain" id="PRO_5012953114" evidence="10">
    <location>
        <begin position="21"/>
        <end position="669"/>
    </location>
</feature>
<evidence type="ECO:0000256" key="5">
    <source>
        <dbReference type="ARBA" id="ARBA00022989"/>
    </source>
</evidence>